<evidence type="ECO:0000256" key="1">
    <source>
        <dbReference type="ARBA" id="ARBA00004651"/>
    </source>
</evidence>
<dbReference type="InterPro" id="IPR026392">
    <property type="entry name" value="Exo/Archaeosortase_dom"/>
</dbReference>
<dbReference type="Proteomes" id="UP000290218">
    <property type="component" value="Unassembled WGS sequence"/>
</dbReference>
<feature type="domain" description="Methanolan biosynthesis EpsI" evidence="9">
    <location>
        <begin position="327"/>
        <end position="531"/>
    </location>
</feature>
<evidence type="ECO:0000256" key="2">
    <source>
        <dbReference type="ARBA" id="ARBA00022475"/>
    </source>
</evidence>
<keyword evidence="6 8" id="KW-1133">Transmembrane helix</keyword>
<keyword evidence="7 8" id="KW-0472">Membrane</keyword>
<feature type="transmembrane region" description="Helical" evidence="8">
    <location>
        <begin position="44"/>
        <end position="61"/>
    </location>
</feature>
<feature type="transmembrane region" description="Helical" evidence="8">
    <location>
        <begin position="276"/>
        <end position="294"/>
    </location>
</feature>
<dbReference type="InterPro" id="IPR014263">
    <property type="entry name" value="Methanolan_biosynth_EpsI"/>
</dbReference>
<dbReference type="EMBL" id="SDHX01000001">
    <property type="protein sequence ID" value="RXK56013.1"/>
    <property type="molecule type" value="Genomic_DNA"/>
</dbReference>
<dbReference type="AlphaFoldDB" id="A0A4Q1CAA9"/>
<keyword evidence="3" id="KW-0645">Protease</keyword>
<dbReference type="Pfam" id="PF09721">
    <property type="entry name" value="Exosortase_EpsH"/>
    <property type="match status" value="1"/>
</dbReference>
<dbReference type="InterPro" id="IPR019127">
    <property type="entry name" value="Exosortase"/>
</dbReference>
<dbReference type="GO" id="GO:0005886">
    <property type="term" value="C:plasma membrane"/>
    <property type="evidence" value="ECO:0007669"/>
    <property type="project" value="UniProtKB-SubCell"/>
</dbReference>
<feature type="transmembrane region" description="Helical" evidence="8">
    <location>
        <begin position="21"/>
        <end position="38"/>
    </location>
</feature>
<feature type="transmembrane region" description="Helical" evidence="8">
    <location>
        <begin position="236"/>
        <end position="256"/>
    </location>
</feature>
<evidence type="ECO:0000256" key="7">
    <source>
        <dbReference type="ARBA" id="ARBA00023136"/>
    </source>
</evidence>
<evidence type="ECO:0000313" key="10">
    <source>
        <dbReference type="EMBL" id="RXK56013.1"/>
    </source>
</evidence>
<keyword evidence="11" id="KW-1185">Reference proteome</keyword>
<dbReference type="GO" id="GO:0006508">
    <property type="term" value="P:proteolysis"/>
    <property type="evidence" value="ECO:0007669"/>
    <property type="project" value="UniProtKB-KW"/>
</dbReference>
<keyword evidence="5" id="KW-0378">Hydrolase</keyword>
<gene>
    <name evidence="10" type="ORF">ESB00_09080</name>
</gene>
<feature type="transmembrane region" description="Helical" evidence="8">
    <location>
        <begin position="315"/>
        <end position="336"/>
    </location>
</feature>
<reference evidence="10 11" key="1">
    <citation type="submission" date="2019-01" db="EMBL/GenBank/DDBJ databases">
        <title>Lacunisphaera sp. strain TWA-58.</title>
        <authorList>
            <person name="Chen W.-M."/>
        </authorList>
    </citation>
    <scope>NUCLEOTIDE SEQUENCE [LARGE SCALE GENOMIC DNA]</scope>
    <source>
        <strain evidence="10 11">TWA-58</strain>
    </source>
</reference>
<comment type="caution">
    <text evidence="10">The sequence shown here is derived from an EMBL/GenBank/DDBJ whole genome shotgun (WGS) entry which is preliminary data.</text>
</comment>
<protein>
    <submittedName>
        <fullName evidence="10">Exosortase/archaeosortase family protein</fullName>
    </submittedName>
</protein>
<feature type="transmembrane region" description="Helical" evidence="8">
    <location>
        <begin position="82"/>
        <end position="104"/>
    </location>
</feature>
<evidence type="ECO:0000259" key="9">
    <source>
        <dbReference type="Pfam" id="PF11984"/>
    </source>
</evidence>
<dbReference type="Pfam" id="PF11984">
    <property type="entry name" value="DUF3485"/>
    <property type="match status" value="1"/>
</dbReference>
<keyword evidence="4 8" id="KW-0812">Transmembrane</keyword>
<accession>A0A4Q1CAA9</accession>
<dbReference type="GO" id="GO:0008233">
    <property type="term" value="F:peptidase activity"/>
    <property type="evidence" value="ECO:0007669"/>
    <property type="project" value="UniProtKB-KW"/>
</dbReference>
<organism evidence="10 11">
    <name type="scientific">Oleiharenicola lentus</name>
    <dbReference type="NCBI Taxonomy" id="2508720"/>
    <lineage>
        <taxon>Bacteria</taxon>
        <taxon>Pseudomonadati</taxon>
        <taxon>Verrucomicrobiota</taxon>
        <taxon>Opitutia</taxon>
        <taxon>Opitutales</taxon>
        <taxon>Opitutaceae</taxon>
        <taxon>Oleiharenicola</taxon>
    </lineage>
</organism>
<evidence type="ECO:0000256" key="6">
    <source>
        <dbReference type="ARBA" id="ARBA00022989"/>
    </source>
</evidence>
<dbReference type="OrthoDB" id="179487at2"/>
<comment type="subcellular location">
    <subcellularLocation>
        <location evidence="1">Cell membrane</location>
        <topology evidence="1">Multi-pass membrane protein</topology>
    </subcellularLocation>
</comment>
<evidence type="ECO:0000256" key="5">
    <source>
        <dbReference type="ARBA" id="ARBA00022801"/>
    </source>
</evidence>
<evidence type="ECO:0000256" key="4">
    <source>
        <dbReference type="ARBA" id="ARBA00022692"/>
    </source>
</evidence>
<feature type="transmembrane region" description="Helical" evidence="8">
    <location>
        <begin position="210"/>
        <end position="229"/>
    </location>
</feature>
<feature type="transmembrane region" description="Helical" evidence="8">
    <location>
        <begin position="110"/>
        <end position="130"/>
    </location>
</feature>
<proteinExistence type="predicted"/>
<dbReference type="NCBIfam" id="TIGR04178">
    <property type="entry name" value="exo_archaeo"/>
    <property type="match status" value="1"/>
</dbReference>
<sequence>MTDAVSSPAPTAVRPSPRTTGVLAVLLLGTILVCLFLWPEWRRNPDLSHGFFAPLIFLLLIRESRQQGPWRWMPDRAWTAPLLGALLGAALLGFALAGLFAATLAWSHAVVLFLLSASLVCLLGGGLLVLAHENLRLVPLNWISVTAVLLWVLVAPIPDGTYARLTLGLQTWVTDNVMNVLHLIGVPARQHGNVIELARTTVGVEEACSGVRSLISCVYAGFFFAAWQVRRPLRRLVLIAAAPVLALGMNLLRSLALTLLANDGVDIAGTWHDATGFAILGLTAAALAGLAVLLESKERDRPASPEVISGLIPRPLLAIFWTGTALTAGLGLFFFAHSREHSVTETDPPRLGEFLPAAAPGWLARDSDDLYQFTGILETTHLMERTYLHPSISGHPAQVTVYIAYWPPGQTSVSRVASHTPDACWPGAGWTSQTSNEDRRQTLSAAGGALAPAEHRVFRTDRGLAQHVWFWHVFDGRVIDYRDPYSIPALLQIAWRYGFRRQGSQYFVRLSSNRPWNELAAEPLMQDILRGLAKAGL</sequence>
<evidence type="ECO:0000256" key="8">
    <source>
        <dbReference type="SAM" id="Phobius"/>
    </source>
</evidence>
<name>A0A4Q1CAA9_9BACT</name>
<dbReference type="RefSeq" id="WP_129047380.1">
    <property type="nucleotide sequence ID" value="NZ_SDHX01000001.1"/>
</dbReference>
<keyword evidence="2" id="KW-1003">Cell membrane</keyword>
<evidence type="ECO:0000313" key="11">
    <source>
        <dbReference type="Proteomes" id="UP000290218"/>
    </source>
</evidence>
<evidence type="ECO:0000256" key="3">
    <source>
        <dbReference type="ARBA" id="ARBA00022670"/>
    </source>
</evidence>
<feature type="transmembrane region" description="Helical" evidence="8">
    <location>
        <begin position="137"/>
        <end position="157"/>
    </location>
</feature>